<organismHost>
    <name type="scientific">Myodes glareolus</name>
    <name type="common">Bank vole</name>
    <name type="synonym">Clethrionomys glareolus</name>
    <dbReference type="NCBI Taxonomy" id="447135"/>
</organismHost>
<dbReference type="InterPro" id="IPR022819">
    <property type="entry name" value="Poxvirus_Bcl-2-like"/>
</dbReference>
<evidence type="ECO:0000313" key="2">
    <source>
        <dbReference type="EMBL" id="ATB55663.1"/>
    </source>
</evidence>
<organismHost>
    <name type="scientific">Mus musculus</name>
    <name type="common">Mouse</name>
    <dbReference type="NCBI Taxonomy" id="10090"/>
</organismHost>
<name>A0A290GQB9_COWPX</name>
<organismHost>
    <name type="scientific">Microtus agrestis</name>
    <name type="common">Short-tailed field vole</name>
    <dbReference type="NCBI Taxonomy" id="29092"/>
</organismHost>
<dbReference type="EMBL" id="KY569020">
    <property type="protein sequence ID" value="ATB55663.1"/>
    <property type="molecule type" value="Genomic_DNA"/>
</dbReference>
<organismHost>
    <name type="scientific">Homo sapiens</name>
    <name type="common">Human</name>
    <dbReference type="NCBI Taxonomy" id="9606"/>
</organismHost>
<dbReference type="Gene3D" id="1.10.437.20">
    <property type="entry name" value="dsDNA poxvirus"/>
    <property type="match status" value="1"/>
</dbReference>
<organismHost>
    <name type="scientific">Apodemus sylvaticus</name>
    <name type="common">European woodmouse</name>
    <dbReference type="NCBI Taxonomy" id="10129"/>
</organismHost>
<reference evidence="2" key="1">
    <citation type="submission" date="2017-02" db="EMBL/GenBank/DDBJ databases">
        <title>Seasonal Recurring Cowpox Virus Outbreaks in Captive Cheetahs (Acinonyx jubatus).</title>
        <authorList>
            <person name="Stagegaard J."/>
            <person name="Kurth A."/>
            <person name="Stern D."/>
            <person name="Dabrowski P.W."/>
            <person name="Pocknell A."/>
            <person name="Nitsche A."/>
            <person name="Schrick L."/>
        </authorList>
    </citation>
    <scope>NUCLEOTIDE SEQUENCE [LARGE SCALE GENOMIC DNA]</scope>
    <source>
        <strain evidence="1">CPXV CheHurley_DK_2012</strain>
        <strain evidence="2">CPXV CheNuru_DK_2012</strain>
    </source>
</reference>
<dbReference type="EMBL" id="KY569018">
    <property type="protein sequence ID" value="ATB55226.1"/>
    <property type="molecule type" value="Genomic_DNA"/>
</dbReference>
<organismHost>
    <name type="scientific">Bos taurus</name>
    <name type="common">Bovine</name>
    <dbReference type="NCBI Taxonomy" id="9913"/>
</organismHost>
<organism evidence="2">
    <name type="scientific">Cowpox virus</name>
    <name type="common">CPV</name>
    <dbReference type="NCBI Taxonomy" id="10243"/>
    <lineage>
        <taxon>Viruses</taxon>
        <taxon>Varidnaviria</taxon>
        <taxon>Bamfordvirae</taxon>
        <taxon>Nucleocytoviricota</taxon>
        <taxon>Pokkesviricetes</taxon>
        <taxon>Chitovirales</taxon>
        <taxon>Poxviridae</taxon>
        <taxon>Chordopoxvirinae</taxon>
        <taxon>Orthopoxvirus</taxon>
        <taxon>Orthopoxvirus cowpox</taxon>
    </lineage>
</organism>
<dbReference type="Pfam" id="PF06227">
    <property type="entry name" value="Poxv_Bcl-2-like"/>
    <property type="match status" value="1"/>
</dbReference>
<organismHost>
    <name type="scientific">Felis catus</name>
    <name type="common">Cat</name>
    <name type="synonym">Felis silvestris catus</name>
    <dbReference type="NCBI Taxonomy" id="9685"/>
</organismHost>
<dbReference type="Proteomes" id="UP000282059">
    <property type="component" value="Segment"/>
</dbReference>
<evidence type="ECO:0000313" key="1">
    <source>
        <dbReference type="EMBL" id="ATB55226.1"/>
    </source>
</evidence>
<accession>A0A290GQB9</accession>
<protein>
    <submittedName>
        <fullName evidence="2">CPXV184 protein</fullName>
    </submittedName>
</protein>
<sequence length="243" mass="27977">MTRMAFDISVNASKTINALVYFSTQQNKLVIRNEVNDTHYTVEFDRDKVVDAFISYNRHNDSIEIRGVLPEETNIGCTVNTPVSMTYLYNKYSFKLILAEYIRHRNTVSGNIYSALMTLDDLAIKQYGDIDLLFNEKLKVDSDSGLFDFVNFVKDIICCDSRIVVALSSLVSKHWELTNKKYRCMALAEHIADSIPISELSRLRYNLCKYLRGHTETIEDEFDYFEDDDSSTCSAVTDRETDV</sequence>
<organismHost>
    <name type="scientific">Loxodonta africana</name>
    <name type="common">African elephant</name>
    <dbReference type="NCBI Taxonomy" id="9785"/>
</organismHost>
<dbReference type="Proteomes" id="UP000282623">
    <property type="component" value="Segment"/>
</dbReference>
<dbReference type="InterPro" id="IPR043018">
    <property type="entry name" value="Poxvirus_sf"/>
</dbReference>
<proteinExistence type="predicted"/>